<proteinExistence type="predicted"/>
<evidence type="ECO:0000313" key="3">
    <source>
        <dbReference type="Proteomes" id="UP001363151"/>
    </source>
</evidence>
<dbReference type="InterPro" id="IPR011011">
    <property type="entry name" value="Znf_FYVE_PHD"/>
</dbReference>
<sequence length="346" mass="35895">MSDDEAGQPGGEAAPTPSISPAARRSSTGGQLLLFARRMSARRLSWVDVADLELDDAPIPNASDSDVACTKCWARPGRILGRLSPCELCGRQFCGAHLSSAPTSTLLERATRRAPSWCDCCALEMSAKEAALRVERAVVAATIASIPNGPLPAWGGAREADDSKSKALRVLKAAGKIAEWAPGVPAAARSAVVGARNARAAGYVGLGLVLLHKELVELLGAFHAGAPGVVEGPFVIADACVQLYYAAAAVRRRRIRKPLDAVFDETAPEAAEAAIPGDVAAAIFAAAPFALVYAAAATPAEAHRLARLGDGSALVAEGAGWRLFLRRDAAARAARRARARALATTP</sequence>
<keyword evidence="3" id="KW-1185">Reference proteome</keyword>
<gene>
    <name evidence="2" type="ORF">SO694_00111069</name>
</gene>
<dbReference type="EMBL" id="JBBJCI010000211">
    <property type="protein sequence ID" value="KAK7240512.1"/>
    <property type="molecule type" value="Genomic_DNA"/>
</dbReference>
<evidence type="ECO:0000256" key="1">
    <source>
        <dbReference type="SAM" id="MobiDB-lite"/>
    </source>
</evidence>
<protein>
    <recommendedName>
        <fullName evidence="4">FYVE-type domain-containing protein</fullName>
    </recommendedName>
</protein>
<evidence type="ECO:0000313" key="2">
    <source>
        <dbReference type="EMBL" id="KAK7240512.1"/>
    </source>
</evidence>
<feature type="region of interest" description="Disordered" evidence="1">
    <location>
        <begin position="1"/>
        <end position="25"/>
    </location>
</feature>
<dbReference type="SUPFAM" id="SSF57903">
    <property type="entry name" value="FYVE/PHD zinc finger"/>
    <property type="match status" value="1"/>
</dbReference>
<comment type="caution">
    <text evidence="2">The sequence shown here is derived from an EMBL/GenBank/DDBJ whole genome shotgun (WGS) entry which is preliminary data.</text>
</comment>
<reference evidence="2 3" key="1">
    <citation type="submission" date="2024-03" db="EMBL/GenBank/DDBJ databases">
        <title>Aureococcus anophagefferens CCMP1851 and Kratosvirus quantuckense: Draft genome of a second virus-susceptible host strain in the model system.</title>
        <authorList>
            <person name="Chase E."/>
            <person name="Truchon A.R."/>
            <person name="Schepens W."/>
            <person name="Wilhelm S.W."/>
        </authorList>
    </citation>
    <scope>NUCLEOTIDE SEQUENCE [LARGE SCALE GENOMIC DNA]</scope>
    <source>
        <strain evidence="2 3">CCMP1851</strain>
    </source>
</reference>
<name>A0ABR1FX23_AURAN</name>
<accession>A0ABR1FX23</accession>
<organism evidence="2 3">
    <name type="scientific">Aureococcus anophagefferens</name>
    <name type="common">Harmful bloom alga</name>
    <dbReference type="NCBI Taxonomy" id="44056"/>
    <lineage>
        <taxon>Eukaryota</taxon>
        <taxon>Sar</taxon>
        <taxon>Stramenopiles</taxon>
        <taxon>Ochrophyta</taxon>
        <taxon>Pelagophyceae</taxon>
        <taxon>Pelagomonadales</taxon>
        <taxon>Pelagomonadaceae</taxon>
        <taxon>Aureococcus</taxon>
    </lineage>
</organism>
<evidence type="ECO:0008006" key="4">
    <source>
        <dbReference type="Google" id="ProtNLM"/>
    </source>
</evidence>
<dbReference type="Proteomes" id="UP001363151">
    <property type="component" value="Unassembled WGS sequence"/>
</dbReference>